<name>A0A6J6ZUN9_9ZZZZ</name>
<gene>
    <name evidence="1" type="ORF">UFOPK3004_02014</name>
</gene>
<organism evidence="1">
    <name type="scientific">freshwater metagenome</name>
    <dbReference type="NCBI Taxonomy" id="449393"/>
    <lineage>
        <taxon>unclassified sequences</taxon>
        <taxon>metagenomes</taxon>
        <taxon>ecological metagenomes</taxon>
    </lineage>
</organism>
<dbReference type="GO" id="GO:0004553">
    <property type="term" value="F:hydrolase activity, hydrolyzing O-glycosyl compounds"/>
    <property type="evidence" value="ECO:0007669"/>
    <property type="project" value="InterPro"/>
</dbReference>
<dbReference type="SUPFAM" id="SSF51445">
    <property type="entry name" value="(Trans)glycosidases"/>
    <property type="match status" value="1"/>
</dbReference>
<dbReference type="InterPro" id="IPR017853">
    <property type="entry name" value="GH"/>
</dbReference>
<dbReference type="GO" id="GO:0005975">
    <property type="term" value="P:carbohydrate metabolic process"/>
    <property type="evidence" value="ECO:0007669"/>
    <property type="project" value="InterPro"/>
</dbReference>
<proteinExistence type="predicted"/>
<accession>A0A6J6ZUN9</accession>
<reference evidence="1" key="1">
    <citation type="submission" date="2020-05" db="EMBL/GenBank/DDBJ databases">
        <authorList>
            <person name="Chiriac C."/>
            <person name="Salcher M."/>
            <person name="Ghai R."/>
            <person name="Kavagutti S V."/>
        </authorList>
    </citation>
    <scope>NUCLEOTIDE SEQUENCE</scope>
</reference>
<sequence length="329" mass="36865">MTHPTPGFYLPAQFAVGPDGLAPFRTHFEEILNSYAIAGATQLRLGFDWSQLQPRAGGLDGKWVEWYRDVINAANGVGIQVWASLLEREAPHWFDDERGFSDAKNAGRYWPRFVETAADSFGDLVAGWFPIDDPIGYATRHEPDDATRHGEMVDTMIVAWRDAWRILRGGPPVASSFGVRMVRAIDESQIAIDLAKREDHIRWKTFLRGIRDGNIVIPGRADRELAELAGSIDLVGITFRSDLGEDQAITDDSLRRWQERATMLIHRANNESPDRPIAISFRSARRGISETVSDAEVLTEAFERAVVASVSDGIDIQHVFTNPPRDKKN</sequence>
<dbReference type="AlphaFoldDB" id="A0A6J6ZUN9"/>
<evidence type="ECO:0000313" key="1">
    <source>
        <dbReference type="EMBL" id="CAB4824233.1"/>
    </source>
</evidence>
<dbReference type="EMBL" id="CAFAAL010000304">
    <property type="protein sequence ID" value="CAB4824233.1"/>
    <property type="molecule type" value="Genomic_DNA"/>
</dbReference>
<protein>
    <submittedName>
        <fullName evidence="1">Unannotated protein</fullName>
    </submittedName>
</protein>
<dbReference type="Gene3D" id="3.20.20.80">
    <property type="entry name" value="Glycosidases"/>
    <property type="match status" value="1"/>
</dbReference>